<name>A0ABW9XBK5_9SPHN</name>
<dbReference type="Proteomes" id="UP000753724">
    <property type="component" value="Unassembled WGS sequence"/>
</dbReference>
<sequence length="1075" mass="111356">MAAMDNSTGPTPPQDDSPLAAAPQQSRPWRLRRRWWALGVGLAALGLGWAERLTIADSLVANGLARLHLPGRYRVVELDATRAVLADVVLGDPSHPDFMSEMVELRWGLSGGMPQLASVRLVRPHLVGRIVDGQFSLGSLDPLWRTPSAAPFRMPDMAVAVEHGTAVISGDYGQVGVALAGAGGLRGGFAGVVAVAAPKLRAGDCTASAGLRGSLTISHEIPRFTGPLQVVDGRCGGLRLGRADLSLTAELSAPLDAVKARVTGRAGAVSAGGGSARQVGGDVRLSLGQGRLDAVWNVVADNIMVATKPGYGANITRLTSTGRARGALTAATLEAEGDWRAQGVAALPQTLAAMARAGQGGGGALTGVITPLTTALRRELSGGSGEGTFTLRRRGEGVSVIVPLARWNGRSGRALLRADRLSYVRRGAGAARIAGTWASAGAGLPQMRGMFQSAPAGGVRVSASVAPYRAGGWQLGAPELRLDVGVGGAVALSGRAEVSGALGDLRLTGLSLPLNVTSRRGGWQVLPQCADIGFDRIARGDMALDHGRVRLCPTGRAGGVAIAPGDAAQVGLMVPALTLRGSAQGAPISLRSGPIRLEGPADGLRLNMRDLALALGDQTRLSIASLTGAMARGGMVRAGIGGTVSGISADVAGLPVQLRQGAADWTLGGDGPALTHLRVLLSDPQPLARFEPVALRDGDIRVAQGTIFAEGRLVAPGADRELVQIRAVQDTTTGRGSADLAVNALTFDGRMQPDTLSALARGVVANVAGSVSAKARIAWDARGVTHSSGSVTTDGLDFAAPVGPVRGVAGTVAFTDLLGLVTAPHQTLRVASINPGIEVTNGTFRFAMEPGLVLSVEDARWPFLDGTLELLPTRLRLGNSVERRFALKAQGIDTAKFLLQMEAQNIAATGHFDGLLPLVFDANGGRIEGGELRSAAPGGSVSYLGVLTYKDLSPMGNYAFKALRSLAYREMVIGMDGSIAGEVVTRVRLTGVRQGQGTTRNFITRQLAALPIEFNINIRAPFYQLFRSLRATYDTAFVVDPRELGLVGADGRPIGQPAPKPATTSIQPSVSEKRP</sequence>
<evidence type="ECO:0000313" key="3">
    <source>
        <dbReference type="Proteomes" id="UP000753724"/>
    </source>
</evidence>
<evidence type="ECO:0000256" key="1">
    <source>
        <dbReference type="SAM" id="MobiDB-lite"/>
    </source>
</evidence>
<dbReference type="RefSeq" id="WP_161717188.1">
    <property type="nucleotide sequence ID" value="NZ_JAAAPO010000002.1"/>
</dbReference>
<protein>
    <recommendedName>
        <fullName evidence="4">Dicarboxylate transport</fullName>
    </recommendedName>
</protein>
<proteinExistence type="predicted"/>
<dbReference type="Pfam" id="PF11739">
    <property type="entry name" value="YdbH-like"/>
    <property type="match status" value="1"/>
</dbReference>
<evidence type="ECO:0008006" key="4">
    <source>
        <dbReference type="Google" id="ProtNLM"/>
    </source>
</evidence>
<keyword evidence="3" id="KW-1185">Reference proteome</keyword>
<feature type="region of interest" description="Disordered" evidence="1">
    <location>
        <begin position="1"/>
        <end position="25"/>
    </location>
</feature>
<dbReference type="EMBL" id="JAAAPO010000002">
    <property type="protein sequence ID" value="NBC35898.1"/>
    <property type="molecule type" value="Genomic_DNA"/>
</dbReference>
<reference evidence="3" key="1">
    <citation type="submission" date="2020-01" db="EMBL/GenBank/DDBJ databases">
        <title>Sphingomonas sp. strain CSW-10.</title>
        <authorList>
            <person name="Chen W.-M."/>
        </authorList>
    </citation>
    <scope>NUCLEOTIDE SEQUENCE [LARGE SCALE GENOMIC DNA]</scope>
    <source>
        <strain evidence="3">FSY-8</strain>
    </source>
</reference>
<feature type="compositionally biased region" description="Polar residues" evidence="1">
    <location>
        <begin position="1062"/>
        <end position="1075"/>
    </location>
</feature>
<feature type="region of interest" description="Disordered" evidence="1">
    <location>
        <begin position="1050"/>
        <end position="1075"/>
    </location>
</feature>
<comment type="caution">
    <text evidence="2">The sequence shown here is derived from an EMBL/GenBank/DDBJ whole genome shotgun (WGS) entry which is preliminary data.</text>
</comment>
<accession>A0ABW9XBK5</accession>
<organism evidence="2 3">
    <name type="scientific">Novosphingobium ovatum</name>
    <dbReference type="NCBI Taxonomy" id="1908523"/>
    <lineage>
        <taxon>Bacteria</taxon>
        <taxon>Pseudomonadati</taxon>
        <taxon>Pseudomonadota</taxon>
        <taxon>Alphaproteobacteria</taxon>
        <taxon>Sphingomonadales</taxon>
        <taxon>Sphingomonadaceae</taxon>
        <taxon>Novosphingobium</taxon>
    </lineage>
</organism>
<evidence type="ECO:0000313" key="2">
    <source>
        <dbReference type="EMBL" id="NBC35898.1"/>
    </source>
</evidence>
<dbReference type="InterPro" id="IPR021730">
    <property type="entry name" value="YdbH"/>
</dbReference>
<gene>
    <name evidence="2" type="ORF">GTZ99_04930</name>
</gene>